<dbReference type="AlphaFoldDB" id="A0A1H3HC08"/>
<evidence type="ECO:0000313" key="3">
    <source>
        <dbReference type="Proteomes" id="UP000183417"/>
    </source>
</evidence>
<evidence type="ECO:0000313" key="2">
    <source>
        <dbReference type="EMBL" id="SDY12418.1"/>
    </source>
</evidence>
<reference evidence="2 3" key="1">
    <citation type="submission" date="2016-10" db="EMBL/GenBank/DDBJ databases">
        <authorList>
            <person name="de Groot N.N."/>
        </authorList>
    </citation>
    <scope>NUCLEOTIDE SEQUENCE [LARGE SCALE GENOMIC DNA]</scope>
    <source>
        <strain evidence="2 3">LMG 24775</strain>
    </source>
</reference>
<evidence type="ECO:0000256" key="1">
    <source>
        <dbReference type="SAM" id="MobiDB-lite"/>
    </source>
</evidence>
<dbReference type="GeneID" id="94690491"/>
<feature type="region of interest" description="Disordered" evidence="1">
    <location>
        <begin position="43"/>
        <end position="65"/>
    </location>
</feature>
<dbReference type="RefSeq" id="WP_016445634.1">
    <property type="nucleotide sequence ID" value="NZ_CP141274.1"/>
</dbReference>
<gene>
    <name evidence="2" type="ORF">SAMN05421547_102559</name>
</gene>
<organism evidence="2 3">
    <name type="scientific">Delftia lacustris</name>
    <dbReference type="NCBI Taxonomy" id="558537"/>
    <lineage>
        <taxon>Bacteria</taxon>
        <taxon>Pseudomonadati</taxon>
        <taxon>Pseudomonadota</taxon>
        <taxon>Betaproteobacteria</taxon>
        <taxon>Burkholderiales</taxon>
        <taxon>Comamonadaceae</taxon>
        <taxon>Delftia</taxon>
    </lineage>
</organism>
<proteinExistence type="predicted"/>
<sequence>MKILRKNGKTAIKLMTPSGVVAIIAADTSAELLAAMRRKLERKLQRSGHLRAQSCPDAGSSTGSE</sequence>
<name>A0A1H3HC08_9BURK</name>
<accession>A0A1H3HC08</accession>
<dbReference type="EMBL" id="FNPE01000002">
    <property type="protein sequence ID" value="SDY12418.1"/>
    <property type="molecule type" value="Genomic_DNA"/>
</dbReference>
<dbReference type="Proteomes" id="UP000183417">
    <property type="component" value="Unassembled WGS sequence"/>
</dbReference>
<protein>
    <submittedName>
        <fullName evidence="2">Uncharacterized protein</fullName>
    </submittedName>
</protein>